<keyword evidence="3" id="KW-1185">Reference proteome</keyword>
<protein>
    <submittedName>
        <fullName evidence="2">Uncharacterized protein</fullName>
    </submittedName>
</protein>
<feature type="transmembrane region" description="Helical" evidence="1">
    <location>
        <begin position="161"/>
        <end position="180"/>
    </location>
</feature>
<feature type="transmembrane region" description="Helical" evidence="1">
    <location>
        <begin position="186"/>
        <end position="208"/>
    </location>
</feature>
<keyword evidence="1" id="KW-0812">Transmembrane</keyword>
<proteinExistence type="predicted"/>
<dbReference type="OrthoDB" id="5868170at2759"/>
<dbReference type="EMBL" id="PDUG01000005">
    <property type="protein sequence ID" value="PIC24804.1"/>
    <property type="molecule type" value="Genomic_DNA"/>
</dbReference>
<evidence type="ECO:0000313" key="3">
    <source>
        <dbReference type="Proteomes" id="UP000230233"/>
    </source>
</evidence>
<organism evidence="2 3">
    <name type="scientific">Caenorhabditis nigoni</name>
    <dbReference type="NCBI Taxonomy" id="1611254"/>
    <lineage>
        <taxon>Eukaryota</taxon>
        <taxon>Metazoa</taxon>
        <taxon>Ecdysozoa</taxon>
        <taxon>Nematoda</taxon>
        <taxon>Chromadorea</taxon>
        <taxon>Rhabditida</taxon>
        <taxon>Rhabditina</taxon>
        <taxon>Rhabditomorpha</taxon>
        <taxon>Rhabditoidea</taxon>
        <taxon>Rhabditidae</taxon>
        <taxon>Peloderinae</taxon>
        <taxon>Caenorhabditis</taxon>
    </lineage>
</organism>
<keyword evidence="1" id="KW-0472">Membrane</keyword>
<evidence type="ECO:0000313" key="2">
    <source>
        <dbReference type="EMBL" id="PIC24804.1"/>
    </source>
</evidence>
<evidence type="ECO:0000256" key="1">
    <source>
        <dbReference type="SAM" id="Phobius"/>
    </source>
</evidence>
<gene>
    <name evidence="2" type="primary">Cni-T21H3.5</name>
    <name evidence="2" type="synonym">Cnig_chr_V.g17983</name>
    <name evidence="2" type="ORF">B9Z55_017983</name>
</gene>
<keyword evidence="1" id="KW-1133">Transmembrane helix</keyword>
<name>A0A2G5TBQ6_9PELO</name>
<sequence length="250" mass="28962">MLKFVYCLLVGLASFQASIPPIVLALKCLVVQKRVNCMIFYPKTIGLLFLLCSILLSTPVGIYLMFKNPSAKLQVYSEKSHEDAVWKLTGRRGYEYLVIDWTFCYPILMLKFPLCIFFIICIIAHRFYMKSIRHISNDCIDLGYNYTCNINRAFLSISLQIFIFVALPFLILDFTIFIRWELGVRALPVTFGCICTCLTTSITIFVHFRAYRRQVGYLFIALLRQNTTNFPIFISNQNHQSTQFQLSVMA</sequence>
<accession>A0A2G5TBQ6</accession>
<feature type="transmembrane region" description="Helical" evidence="1">
    <location>
        <begin position="6"/>
        <end position="26"/>
    </location>
</feature>
<comment type="caution">
    <text evidence="2">The sequence shown here is derived from an EMBL/GenBank/DDBJ whole genome shotgun (WGS) entry which is preliminary data.</text>
</comment>
<dbReference type="STRING" id="1611254.A0A2G5TBQ6"/>
<dbReference type="Proteomes" id="UP000230233">
    <property type="component" value="Chromosome V"/>
</dbReference>
<dbReference type="AlphaFoldDB" id="A0A2G5TBQ6"/>
<feature type="transmembrane region" description="Helical" evidence="1">
    <location>
        <begin position="47"/>
        <end position="66"/>
    </location>
</feature>
<reference evidence="3" key="1">
    <citation type="submission" date="2017-10" db="EMBL/GenBank/DDBJ databases">
        <title>Rapid genome shrinkage in a self-fertile nematode reveals novel sperm competition proteins.</title>
        <authorList>
            <person name="Yin D."/>
            <person name="Schwarz E.M."/>
            <person name="Thomas C.G."/>
            <person name="Felde R.L."/>
            <person name="Korf I.F."/>
            <person name="Cutter A.D."/>
            <person name="Schartner C.M."/>
            <person name="Ralston E.J."/>
            <person name="Meyer B.J."/>
            <person name="Haag E.S."/>
        </authorList>
    </citation>
    <scope>NUCLEOTIDE SEQUENCE [LARGE SCALE GENOMIC DNA]</scope>
    <source>
        <strain evidence="3">JU1422</strain>
    </source>
</reference>
<feature type="transmembrane region" description="Helical" evidence="1">
    <location>
        <begin position="105"/>
        <end position="124"/>
    </location>
</feature>